<dbReference type="EMBL" id="BAAALF010000492">
    <property type="protein sequence ID" value="GAA1072777.1"/>
    <property type="molecule type" value="Genomic_DNA"/>
</dbReference>
<keyword evidence="2" id="KW-1185">Reference proteome</keyword>
<sequence>MNVTVTEPTAAGFLTVYPAGSPRPVASNLNWTAGQTVPNQVVVPVRDDKVLFYNGSGGTVHLVVDLFGYEAY</sequence>
<dbReference type="RefSeq" id="WP_344447253.1">
    <property type="nucleotide sequence ID" value="NZ_BAAALF010000492.1"/>
</dbReference>
<dbReference type="Proteomes" id="UP001500037">
    <property type="component" value="Unassembled WGS sequence"/>
</dbReference>
<accession>A0ABN1TCJ8</accession>
<organism evidence="1 2">
    <name type="scientific">Kitasatospora nipponensis</name>
    <dbReference type="NCBI Taxonomy" id="258049"/>
    <lineage>
        <taxon>Bacteria</taxon>
        <taxon>Bacillati</taxon>
        <taxon>Actinomycetota</taxon>
        <taxon>Actinomycetes</taxon>
        <taxon>Kitasatosporales</taxon>
        <taxon>Streptomycetaceae</taxon>
        <taxon>Kitasatospora</taxon>
    </lineage>
</organism>
<name>A0ABN1TCJ8_9ACTN</name>
<reference evidence="1 2" key="1">
    <citation type="journal article" date="2019" name="Int. J. Syst. Evol. Microbiol.">
        <title>The Global Catalogue of Microorganisms (GCM) 10K type strain sequencing project: providing services to taxonomists for standard genome sequencing and annotation.</title>
        <authorList>
            <consortium name="The Broad Institute Genomics Platform"/>
            <consortium name="The Broad Institute Genome Sequencing Center for Infectious Disease"/>
            <person name="Wu L."/>
            <person name="Ma J."/>
        </authorList>
    </citation>
    <scope>NUCLEOTIDE SEQUENCE [LARGE SCALE GENOMIC DNA]</scope>
    <source>
        <strain evidence="1 2">JCM 13004</strain>
    </source>
</reference>
<evidence type="ECO:0000313" key="2">
    <source>
        <dbReference type="Proteomes" id="UP001500037"/>
    </source>
</evidence>
<evidence type="ECO:0000313" key="1">
    <source>
        <dbReference type="EMBL" id="GAA1072777.1"/>
    </source>
</evidence>
<proteinExistence type="predicted"/>
<protein>
    <submittedName>
        <fullName evidence="1">Uncharacterized protein</fullName>
    </submittedName>
</protein>
<gene>
    <name evidence="1" type="ORF">GCM10009665_79210</name>
</gene>
<comment type="caution">
    <text evidence="1">The sequence shown here is derived from an EMBL/GenBank/DDBJ whole genome shotgun (WGS) entry which is preliminary data.</text>
</comment>